<dbReference type="PROSITE" id="PS00028">
    <property type="entry name" value="ZINC_FINGER_C2H2_1"/>
    <property type="match status" value="1"/>
</dbReference>
<keyword evidence="5" id="KW-0862">Zinc</keyword>
<keyword evidence="2" id="KW-0479">Metal-binding</keyword>
<dbReference type="OrthoDB" id="3214149at2759"/>
<dbReference type="Pfam" id="PF00096">
    <property type="entry name" value="zf-C2H2"/>
    <property type="match status" value="1"/>
</dbReference>
<gene>
    <name evidence="10" type="ORF">TSTA_074520</name>
</gene>
<dbReference type="PANTHER" id="PTHR45718:SF4">
    <property type="entry name" value="TRANSCRIPTIONAL ACTIVATOR CUBITUS INTERRUPTUS"/>
    <property type="match status" value="1"/>
</dbReference>
<dbReference type="HOGENOM" id="CLU_046889_1_0_1"/>
<dbReference type="EMBL" id="EQ962652">
    <property type="protein sequence ID" value="EED24074.1"/>
    <property type="molecule type" value="Genomic_DNA"/>
</dbReference>
<dbReference type="SUPFAM" id="SSF57667">
    <property type="entry name" value="beta-beta-alpha zinc fingers"/>
    <property type="match status" value="2"/>
</dbReference>
<feature type="compositionally biased region" description="Basic and acidic residues" evidence="8">
    <location>
        <begin position="19"/>
        <end position="28"/>
    </location>
</feature>
<feature type="region of interest" description="Disordered" evidence="8">
    <location>
        <begin position="236"/>
        <end position="258"/>
    </location>
</feature>
<dbReference type="OMA" id="QEQVTVC"/>
<dbReference type="GO" id="GO:0000978">
    <property type="term" value="F:RNA polymerase II cis-regulatory region sequence-specific DNA binding"/>
    <property type="evidence" value="ECO:0007669"/>
    <property type="project" value="TreeGrafter"/>
</dbReference>
<keyword evidence="6" id="KW-0539">Nucleus</keyword>
<dbReference type="STRING" id="441959.B8LW46"/>
<sequence length="364" mass="40000">MADSPGSPLSSIASDELTEDTKLDKDGHSPSVSSMPPSKRRRTGVASWDHHTPISSVQGDILPTSPSSPISSDTDGEIPNSPSLLALIGGGQDDDYSGQGGDQVSICRWDGCEAGDLGNMDNLVNHIHDDHIGTRQKKYSCEWIDCSRKGQTHASGYALRAHMRSHTREKPFYCALPECDRSFTRSDALAKHMRTVHETEALRPSDPVPKSQLLNNQQNTATPINKVQRIKLKLNFGPREDTPSSTNGEGGTTGNVDGQEAELVPVPEFTPDLGFDAHELALPPSQLYRLLRRQVHWAEIETSKLKQQWQELEPKRKEAFFEKEAALTEVIDAEGRLSKIVYDAQREADKESGNAQNGAEEVVA</sequence>
<keyword evidence="11" id="KW-1185">Reference proteome</keyword>
<feature type="domain" description="C2H2-type" evidence="9">
    <location>
        <begin position="172"/>
        <end position="202"/>
    </location>
</feature>
<protein>
    <submittedName>
        <fullName evidence="10">C2H2 finger domain protein (Gli3), putative</fullName>
    </submittedName>
</protein>
<feature type="region of interest" description="Disordered" evidence="8">
    <location>
        <begin position="1"/>
        <end position="99"/>
    </location>
</feature>
<dbReference type="SMART" id="SM00355">
    <property type="entry name" value="ZnF_C2H2"/>
    <property type="match status" value="3"/>
</dbReference>
<evidence type="ECO:0000313" key="11">
    <source>
        <dbReference type="Proteomes" id="UP000001745"/>
    </source>
</evidence>
<dbReference type="InParanoid" id="B8LW46"/>
<dbReference type="eggNOG" id="KOG1721">
    <property type="taxonomic scope" value="Eukaryota"/>
</dbReference>
<dbReference type="GO" id="GO:0008270">
    <property type="term" value="F:zinc ion binding"/>
    <property type="evidence" value="ECO:0007669"/>
    <property type="project" value="UniProtKB-KW"/>
</dbReference>
<dbReference type="InterPro" id="IPR056436">
    <property type="entry name" value="Znf-C2H2_ZIC1-5/GLI1-3-like"/>
</dbReference>
<dbReference type="PROSITE" id="PS50157">
    <property type="entry name" value="ZINC_FINGER_C2H2_2"/>
    <property type="match status" value="2"/>
</dbReference>
<proteinExistence type="predicted"/>
<evidence type="ECO:0000256" key="2">
    <source>
        <dbReference type="ARBA" id="ARBA00022723"/>
    </source>
</evidence>
<dbReference type="FunFam" id="3.30.160.60:FF:000201">
    <property type="entry name" value="C2H2 finger domain protein (Gli3)"/>
    <property type="match status" value="1"/>
</dbReference>
<name>B8LW46_TALSN</name>
<dbReference type="Pfam" id="PF23561">
    <property type="entry name" value="zf-C2H2_15"/>
    <property type="match status" value="1"/>
</dbReference>
<reference evidence="11" key="1">
    <citation type="journal article" date="2015" name="Genome Announc.">
        <title>Genome sequence of the AIDS-associated pathogen Penicillium marneffei (ATCC18224) and its near taxonomic relative Talaromyces stipitatus (ATCC10500).</title>
        <authorList>
            <person name="Nierman W.C."/>
            <person name="Fedorova-Abrams N.D."/>
            <person name="Andrianopoulos A."/>
        </authorList>
    </citation>
    <scope>NUCLEOTIDE SEQUENCE [LARGE SCALE GENOMIC DNA]</scope>
    <source>
        <strain evidence="11">ATCC 10500 / CBS 375.48 / QM 6759 / NRRL 1006</strain>
    </source>
</reference>
<organism evidence="10 11">
    <name type="scientific">Talaromyces stipitatus (strain ATCC 10500 / CBS 375.48 / QM 6759 / NRRL 1006)</name>
    <name type="common">Penicillium stipitatum</name>
    <dbReference type="NCBI Taxonomy" id="441959"/>
    <lineage>
        <taxon>Eukaryota</taxon>
        <taxon>Fungi</taxon>
        <taxon>Dikarya</taxon>
        <taxon>Ascomycota</taxon>
        <taxon>Pezizomycotina</taxon>
        <taxon>Eurotiomycetes</taxon>
        <taxon>Eurotiomycetidae</taxon>
        <taxon>Eurotiales</taxon>
        <taxon>Trichocomaceae</taxon>
        <taxon>Talaromyces</taxon>
        <taxon>Talaromyces sect. Talaromyces</taxon>
    </lineage>
</organism>
<evidence type="ECO:0000256" key="1">
    <source>
        <dbReference type="ARBA" id="ARBA00004123"/>
    </source>
</evidence>
<feature type="domain" description="C2H2-type" evidence="9">
    <location>
        <begin position="144"/>
        <end position="171"/>
    </location>
</feature>
<dbReference type="PANTHER" id="PTHR45718">
    <property type="entry name" value="TRANSCRIPTIONAL ACTIVATOR CUBITUS INTERRUPTUS"/>
    <property type="match status" value="1"/>
</dbReference>
<dbReference type="GeneID" id="8101958"/>
<accession>B8LW46</accession>
<evidence type="ECO:0000256" key="8">
    <source>
        <dbReference type="SAM" id="MobiDB-lite"/>
    </source>
</evidence>
<dbReference type="Gene3D" id="3.30.160.60">
    <property type="entry name" value="Classic Zinc Finger"/>
    <property type="match status" value="3"/>
</dbReference>
<dbReference type="GO" id="GO:0005634">
    <property type="term" value="C:nucleus"/>
    <property type="evidence" value="ECO:0007669"/>
    <property type="project" value="UniProtKB-SubCell"/>
</dbReference>
<dbReference type="InterPro" id="IPR013087">
    <property type="entry name" value="Znf_C2H2_type"/>
</dbReference>
<dbReference type="GO" id="GO:0000981">
    <property type="term" value="F:DNA-binding transcription factor activity, RNA polymerase II-specific"/>
    <property type="evidence" value="ECO:0007669"/>
    <property type="project" value="TreeGrafter"/>
</dbReference>
<evidence type="ECO:0000256" key="6">
    <source>
        <dbReference type="ARBA" id="ARBA00023242"/>
    </source>
</evidence>
<dbReference type="AlphaFoldDB" id="B8LW46"/>
<evidence type="ECO:0000256" key="3">
    <source>
        <dbReference type="ARBA" id="ARBA00022737"/>
    </source>
</evidence>
<dbReference type="FunFam" id="3.30.160.60:FF:000031">
    <property type="entry name" value="GLI family zinc finger 3"/>
    <property type="match status" value="1"/>
</dbReference>
<evidence type="ECO:0000256" key="5">
    <source>
        <dbReference type="ARBA" id="ARBA00022833"/>
    </source>
</evidence>
<evidence type="ECO:0000256" key="7">
    <source>
        <dbReference type="PROSITE-ProRule" id="PRU00042"/>
    </source>
</evidence>
<dbReference type="Proteomes" id="UP000001745">
    <property type="component" value="Unassembled WGS sequence"/>
</dbReference>
<evidence type="ECO:0000259" key="9">
    <source>
        <dbReference type="PROSITE" id="PS50157"/>
    </source>
</evidence>
<keyword evidence="4 7" id="KW-0863">Zinc-finger</keyword>
<feature type="compositionally biased region" description="Low complexity" evidence="8">
    <location>
        <begin position="60"/>
        <end position="73"/>
    </location>
</feature>
<comment type="subcellular location">
    <subcellularLocation>
        <location evidence="1">Nucleus</location>
    </subcellularLocation>
</comment>
<dbReference type="InterPro" id="IPR043359">
    <property type="entry name" value="GLI-like"/>
</dbReference>
<dbReference type="InterPro" id="IPR036236">
    <property type="entry name" value="Znf_C2H2_sf"/>
</dbReference>
<dbReference type="VEuPathDB" id="FungiDB:TSTA_074520"/>
<keyword evidence="3" id="KW-0677">Repeat</keyword>
<dbReference type="RefSeq" id="XP_002341461.1">
    <property type="nucleotide sequence ID" value="XM_002341420.1"/>
</dbReference>
<evidence type="ECO:0000313" key="10">
    <source>
        <dbReference type="EMBL" id="EED24074.1"/>
    </source>
</evidence>
<dbReference type="PhylomeDB" id="B8LW46"/>
<evidence type="ECO:0000256" key="4">
    <source>
        <dbReference type="ARBA" id="ARBA00022771"/>
    </source>
</evidence>